<dbReference type="OrthoDB" id="5839182at2759"/>
<evidence type="ECO:0000256" key="1">
    <source>
        <dbReference type="SAM" id="MobiDB-lite"/>
    </source>
</evidence>
<name>A0A2G9U1Z2_TELCI</name>
<feature type="region of interest" description="Disordered" evidence="1">
    <location>
        <begin position="128"/>
        <end position="195"/>
    </location>
</feature>
<dbReference type="AlphaFoldDB" id="A0A2G9U1Z2"/>
<feature type="region of interest" description="Disordered" evidence="1">
    <location>
        <begin position="1"/>
        <end position="108"/>
    </location>
</feature>
<evidence type="ECO:0000313" key="3">
    <source>
        <dbReference type="Proteomes" id="UP000230423"/>
    </source>
</evidence>
<protein>
    <submittedName>
        <fullName evidence="2">Uncharacterized protein</fullName>
    </submittedName>
</protein>
<accession>A0A2G9U1Z2</accession>
<feature type="compositionally biased region" description="Basic and acidic residues" evidence="1">
    <location>
        <begin position="51"/>
        <end position="60"/>
    </location>
</feature>
<feature type="compositionally biased region" description="Basic and acidic residues" evidence="1">
    <location>
        <begin position="131"/>
        <end position="142"/>
    </location>
</feature>
<reference evidence="2 3" key="1">
    <citation type="submission" date="2015-09" db="EMBL/GenBank/DDBJ databases">
        <title>Draft genome of the parasitic nematode Teladorsagia circumcincta isolate WARC Sus (inbred).</title>
        <authorList>
            <person name="Mitreva M."/>
        </authorList>
    </citation>
    <scope>NUCLEOTIDE SEQUENCE [LARGE SCALE GENOMIC DNA]</scope>
    <source>
        <strain evidence="2 3">S</strain>
    </source>
</reference>
<sequence length="275" mass="31185">MIANRHKATKVRSAGGKNPSNPSKCPSNKPSTNSQPYTPPVKRTNPWPTPRQERRGDDRTCTPTPPPARRQQSTTPPPQKRPSSAPQQTPPCRPQPERRPSSVKPTPTPVLLLRCSANENITASVYVNPELRNEGDPRESAAHHHGRHHRERLDERDYRKTPQKDRERLDERDFRRPTPRTDQQEDYYSIPEPPPGRATHILSKVMIIVANADALQLAKNHHWQNAGQLCELNRSVRNCGIFELRVDRDRNAQAVGPNVLPFTKTLKEARGKIAT</sequence>
<feature type="compositionally biased region" description="Low complexity" evidence="1">
    <location>
        <begin position="17"/>
        <end position="34"/>
    </location>
</feature>
<gene>
    <name evidence="2" type="ORF">TELCIR_14126</name>
</gene>
<organism evidence="2 3">
    <name type="scientific">Teladorsagia circumcincta</name>
    <name type="common">Brown stomach worm</name>
    <name type="synonym">Ostertagia circumcincta</name>
    <dbReference type="NCBI Taxonomy" id="45464"/>
    <lineage>
        <taxon>Eukaryota</taxon>
        <taxon>Metazoa</taxon>
        <taxon>Ecdysozoa</taxon>
        <taxon>Nematoda</taxon>
        <taxon>Chromadorea</taxon>
        <taxon>Rhabditida</taxon>
        <taxon>Rhabditina</taxon>
        <taxon>Rhabditomorpha</taxon>
        <taxon>Strongyloidea</taxon>
        <taxon>Trichostrongylidae</taxon>
        <taxon>Teladorsagia</taxon>
    </lineage>
</organism>
<proteinExistence type="predicted"/>
<dbReference type="Proteomes" id="UP000230423">
    <property type="component" value="Unassembled WGS sequence"/>
</dbReference>
<keyword evidence="3" id="KW-1185">Reference proteome</keyword>
<dbReference type="EMBL" id="KZ350073">
    <property type="protein sequence ID" value="PIO64253.1"/>
    <property type="molecule type" value="Genomic_DNA"/>
</dbReference>
<feature type="compositionally biased region" description="Basic and acidic residues" evidence="1">
    <location>
        <begin position="151"/>
        <end position="176"/>
    </location>
</feature>
<feature type="compositionally biased region" description="Basic residues" evidence="1">
    <location>
        <begin position="1"/>
        <end position="10"/>
    </location>
</feature>
<evidence type="ECO:0000313" key="2">
    <source>
        <dbReference type="EMBL" id="PIO64253.1"/>
    </source>
</evidence>